<dbReference type="PANTHER" id="PTHR33116">
    <property type="entry name" value="REVERSE TRANSCRIPTASE ZINC-BINDING DOMAIN-CONTAINING PROTEIN-RELATED-RELATED"/>
    <property type="match status" value="1"/>
</dbReference>
<dbReference type="OrthoDB" id="1751077at2759"/>
<protein>
    <submittedName>
        <fullName evidence="1">Uncharacterized protein</fullName>
    </submittedName>
</protein>
<accession>A0A9Q1QH15</accession>
<organism evidence="1 2">
    <name type="scientific">Carnegiea gigantea</name>
    <dbReference type="NCBI Taxonomy" id="171969"/>
    <lineage>
        <taxon>Eukaryota</taxon>
        <taxon>Viridiplantae</taxon>
        <taxon>Streptophyta</taxon>
        <taxon>Embryophyta</taxon>
        <taxon>Tracheophyta</taxon>
        <taxon>Spermatophyta</taxon>
        <taxon>Magnoliopsida</taxon>
        <taxon>eudicotyledons</taxon>
        <taxon>Gunneridae</taxon>
        <taxon>Pentapetalae</taxon>
        <taxon>Caryophyllales</taxon>
        <taxon>Cactineae</taxon>
        <taxon>Cactaceae</taxon>
        <taxon>Cactoideae</taxon>
        <taxon>Echinocereeae</taxon>
        <taxon>Carnegiea</taxon>
    </lineage>
</organism>
<evidence type="ECO:0000313" key="2">
    <source>
        <dbReference type="Proteomes" id="UP001153076"/>
    </source>
</evidence>
<evidence type="ECO:0000313" key="1">
    <source>
        <dbReference type="EMBL" id="KAJ8440145.1"/>
    </source>
</evidence>
<name>A0A9Q1QH15_9CARY</name>
<dbReference type="PANTHER" id="PTHR33116:SF78">
    <property type="entry name" value="OS12G0587133 PROTEIN"/>
    <property type="match status" value="1"/>
</dbReference>
<proteinExistence type="predicted"/>
<sequence length="403" mass="46374">MSRLRGISTTEKLGGLFDCSAVALLELWASGSTSSWTLQSDNLECGVKFITAGRQSMHTIMPCSGRPTKLTPSWFVGAVTLHCMKNVWRSQVTKKGLYPMRYLGVTITASKLSKLEYRTLVEKIQRKIRQWYTRSFSFAGRAQLINSVIFGMYSFWASIFILPQEVIDQELPWGGGDADFKIPPFISTSIYFMDHNLYSQKIWGDRTKEFGCLEQGQHCKISVVYCIEKRHVMGQMDSWQIFKVEGKVGLSSPTRLQLKKVVANKEQFKQGVTQGATWAWQGRLTYTVQSGYKWLLGGQVYKDWSRQSIQNWWHSSVDISNKESFVKSLVKIKGSRGEKQITCAIAAAVIYYIWRTRNEKIFSNHQIHVQTQFKLTTEHIIQRIFTLNRFSRKYQNCIEKVIG</sequence>
<gene>
    <name evidence="1" type="ORF">Cgig2_003470</name>
</gene>
<comment type="caution">
    <text evidence="1">The sequence shown here is derived from an EMBL/GenBank/DDBJ whole genome shotgun (WGS) entry which is preliminary data.</text>
</comment>
<dbReference type="Proteomes" id="UP001153076">
    <property type="component" value="Unassembled WGS sequence"/>
</dbReference>
<dbReference type="AlphaFoldDB" id="A0A9Q1QH15"/>
<keyword evidence="2" id="KW-1185">Reference proteome</keyword>
<dbReference type="EMBL" id="JAKOGI010000197">
    <property type="protein sequence ID" value="KAJ8440145.1"/>
    <property type="molecule type" value="Genomic_DNA"/>
</dbReference>
<reference evidence="1" key="1">
    <citation type="submission" date="2022-04" db="EMBL/GenBank/DDBJ databases">
        <title>Carnegiea gigantea Genome sequencing and assembly v2.</title>
        <authorList>
            <person name="Copetti D."/>
            <person name="Sanderson M.J."/>
            <person name="Burquez A."/>
            <person name="Wojciechowski M.F."/>
        </authorList>
    </citation>
    <scope>NUCLEOTIDE SEQUENCE</scope>
    <source>
        <strain evidence="1">SGP5-SGP5p</strain>
        <tissue evidence="1">Aerial part</tissue>
    </source>
</reference>